<keyword evidence="7" id="KW-0472">Membrane</keyword>
<keyword evidence="9" id="KW-1185">Reference proteome</keyword>
<dbReference type="GO" id="GO:0016763">
    <property type="term" value="F:pentosyltransferase activity"/>
    <property type="evidence" value="ECO:0007669"/>
    <property type="project" value="TreeGrafter"/>
</dbReference>
<dbReference type="GO" id="GO:0009103">
    <property type="term" value="P:lipopolysaccharide biosynthetic process"/>
    <property type="evidence" value="ECO:0007669"/>
    <property type="project" value="UniProtKB-ARBA"/>
</dbReference>
<reference evidence="8 9" key="1">
    <citation type="submission" date="2018-01" db="EMBL/GenBank/DDBJ databases">
        <title>Complete genome sequence of Bacteriovorax stolpii DSM12778.</title>
        <authorList>
            <person name="Tang B."/>
            <person name="Chang J."/>
        </authorList>
    </citation>
    <scope>NUCLEOTIDE SEQUENCE [LARGE SCALE GENOMIC DNA]</scope>
    <source>
        <strain evidence="8 9">DSM 12778</strain>
    </source>
</reference>
<dbReference type="GO" id="GO:0005886">
    <property type="term" value="C:plasma membrane"/>
    <property type="evidence" value="ECO:0007669"/>
    <property type="project" value="UniProtKB-SubCell"/>
</dbReference>
<keyword evidence="6" id="KW-1133">Transmembrane helix</keyword>
<dbReference type="KEGG" id="bsto:C0V70_17615"/>
<comment type="subcellular location">
    <subcellularLocation>
        <location evidence="1">Cell membrane</location>
        <topology evidence="1">Multi-pass membrane protein</topology>
    </subcellularLocation>
</comment>
<protein>
    <submittedName>
        <fullName evidence="8">Uncharacterized protein</fullName>
    </submittedName>
</protein>
<dbReference type="RefSeq" id="WP_102245178.1">
    <property type="nucleotide sequence ID" value="NZ_CP025704.1"/>
</dbReference>
<dbReference type="AlphaFoldDB" id="A0A2K9NWJ1"/>
<evidence type="ECO:0000256" key="2">
    <source>
        <dbReference type="ARBA" id="ARBA00022475"/>
    </source>
</evidence>
<evidence type="ECO:0000256" key="5">
    <source>
        <dbReference type="ARBA" id="ARBA00022692"/>
    </source>
</evidence>
<organism evidence="8 9">
    <name type="scientific">Bacteriovorax stolpii</name>
    <name type="common">Bdellovibrio stolpii</name>
    <dbReference type="NCBI Taxonomy" id="960"/>
    <lineage>
        <taxon>Bacteria</taxon>
        <taxon>Pseudomonadati</taxon>
        <taxon>Bdellovibrionota</taxon>
        <taxon>Bacteriovoracia</taxon>
        <taxon>Bacteriovoracales</taxon>
        <taxon>Bacteriovoracaceae</taxon>
        <taxon>Bacteriovorax</taxon>
    </lineage>
</organism>
<keyword evidence="5" id="KW-0812">Transmembrane</keyword>
<dbReference type="EMBL" id="CP025704">
    <property type="protein sequence ID" value="AUN99889.1"/>
    <property type="molecule type" value="Genomic_DNA"/>
</dbReference>
<evidence type="ECO:0000256" key="4">
    <source>
        <dbReference type="ARBA" id="ARBA00022679"/>
    </source>
</evidence>
<name>A0A2K9NWJ1_BACTC</name>
<evidence type="ECO:0000313" key="9">
    <source>
        <dbReference type="Proteomes" id="UP000235584"/>
    </source>
</evidence>
<dbReference type="PANTHER" id="PTHR33908:SF11">
    <property type="entry name" value="MEMBRANE PROTEIN"/>
    <property type="match status" value="1"/>
</dbReference>
<gene>
    <name evidence="8" type="ORF">C0V70_17615</name>
</gene>
<dbReference type="PANTHER" id="PTHR33908">
    <property type="entry name" value="MANNOSYLTRANSFERASE YKCB-RELATED"/>
    <property type="match status" value="1"/>
</dbReference>
<evidence type="ECO:0000256" key="7">
    <source>
        <dbReference type="ARBA" id="ARBA00023136"/>
    </source>
</evidence>
<keyword evidence="4" id="KW-0808">Transferase</keyword>
<accession>A0A2K9NWJ1</accession>
<evidence type="ECO:0000256" key="3">
    <source>
        <dbReference type="ARBA" id="ARBA00022676"/>
    </source>
</evidence>
<evidence type="ECO:0000313" key="8">
    <source>
        <dbReference type="EMBL" id="AUN99889.1"/>
    </source>
</evidence>
<sequence length="450" mass="52434">MNEKKAEFNILWILLMGTLVLHVYIFNKIPLQYDELLMYDIISQFPYKLLTELLLTFEIQMPLPYYLAKKLFEMFGDNSGILRLPSLLFTMGLSFFYYKLARLSFNRNNALKAVCLMMLAHPLLLFSGSMRPYATMVFFQVVVLYNFKKDPVPCFDRSSLEIVKTSLALLLLALSHPLGVVFSFVFLGHHLFSSREHRKYFYRYIGIFLVALALYVEYRFKGVMLILNSGRNLLSIVDYLRKLSFIFSGGVFSLWILILSGTYLYKKKNFKGLDRDYVQIFFWTAGIGAFLLLFFPEYAYPRHLLLTLPLIPLMIISMLDDAFDEMNIQNVFFGLAMVILIYKSFIKEDIQHRPYEIDSQGVALKSQDLSKEKLSIINCGNCLSYYIKSNKLQCMNSFNRKGLVATEDIVFVDFDYSRAKCKVRFVSDFYDVAESYPYKGATVYKMKPKL</sequence>
<dbReference type="InterPro" id="IPR050297">
    <property type="entry name" value="LipidA_mod_glycosyltrf_83"/>
</dbReference>
<evidence type="ECO:0000256" key="6">
    <source>
        <dbReference type="ARBA" id="ARBA00022989"/>
    </source>
</evidence>
<proteinExistence type="predicted"/>
<evidence type="ECO:0000256" key="1">
    <source>
        <dbReference type="ARBA" id="ARBA00004651"/>
    </source>
</evidence>
<keyword evidence="2" id="KW-1003">Cell membrane</keyword>
<keyword evidence="3" id="KW-0328">Glycosyltransferase</keyword>
<dbReference type="Proteomes" id="UP000235584">
    <property type="component" value="Chromosome"/>
</dbReference>